<dbReference type="AlphaFoldDB" id="A0A067PUL6"/>
<dbReference type="Gene3D" id="3.80.10.10">
    <property type="entry name" value="Ribonuclease Inhibitor"/>
    <property type="match status" value="1"/>
</dbReference>
<proteinExistence type="predicted"/>
<dbReference type="EMBL" id="KL197717">
    <property type="protein sequence ID" value="KDQ58513.1"/>
    <property type="molecule type" value="Genomic_DNA"/>
</dbReference>
<evidence type="ECO:0000313" key="3">
    <source>
        <dbReference type="Proteomes" id="UP000027265"/>
    </source>
</evidence>
<sequence length="499" mass="56400">MVDRALAFEDLATWDDVQGMRVVTEDGTNPNETDPRSAPPEIEEIDKRVAEIEEELAQLKVKRNDILARRALIAGVPPEILSRMFELGVHDSIPLLHSISLVSRHWRNIALETPSLWSYIKLDYNWGYSRSAAFQQKMKLYLERSQACKLFVDLDCRYLDLATELSSIMADLSPHLSRCFFFRVSVQDWDWMAIIRMNARELGPNLESLYLRVDPCDSEDQTPHTVLSQPCPRLKTIVLEYTPLISIRTELPALETLHLIRDQRYTTSSSSSRIGISMKDLLEIVETTPTLRELRFQSAAFILDGTDLFRTTPSLAPLPALRNLSFHFLDTINLAVFLDSVSLPALQRLSVQMDCPNDDNLNWLSKLTEDRFPSLRYLDLRGCNLDGVHLVPFIRALHQLPRLIALGISCPPSGTLGAKLFNLLASPGDDWILPRLQALCLQSCRDISGHEILKVVTARNGMVEPDVADIRFLKLAQCFSLDPDVVDVLSGLVEKVAIL</sequence>
<protein>
    <submittedName>
        <fullName evidence="2">Uncharacterized protein</fullName>
    </submittedName>
</protein>
<keyword evidence="3" id="KW-1185">Reference proteome</keyword>
<dbReference type="PANTHER" id="PTHR38926:SF72">
    <property type="entry name" value="IM:7136021-RELATED"/>
    <property type="match status" value="1"/>
</dbReference>
<evidence type="ECO:0000256" key="1">
    <source>
        <dbReference type="SAM" id="Coils"/>
    </source>
</evidence>
<dbReference type="OrthoDB" id="3181259at2759"/>
<dbReference type="SUPFAM" id="SSF52047">
    <property type="entry name" value="RNI-like"/>
    <property type="match status" value="1"/>
</dbReference>
<evidence type="ECO:0000313" key="2">
    <source>
        <dbReference type="EMBL" id="KDQ58513.1"/>
    </source>
</evidence>
<dbReference type="HOGENOM" id="CLU_503541_0_0_1"/>
<feature type="coiled-coil region" evidence="1">
    <location>
        <begin position="42"/>
        <end position="69"/>
    </location>
</feature>
<keyword evidence="1" id="KW-0175">Coiled coil</keyword>
<dbReference type="PANTHER" id="PTHR38926">
    <property type="entry name" value="F-BOX DOMAIN CONTAINING PROTEIN, EXPRESSED"/>
    <property type="match status" value="1"/>
</dbReference>
<name>A0A067PUL6_9AGAM</name>
<accession>A0A067PUL6</accession>
<dbReference type="InParanoid" id="A0A067PUL6"/>
<dbReference type="STRING" id="933084.A0A067PUL6"/>
<reference evidence="3" key="1">
    <citation type="journal article" date="2014" name="Proc. Natl. Acad. Sci. U.S.A.">
        <title>Extensive sampling of basidiomycete genomes demonstrates inadequacy of the white-rot/brown-rot paradigm for wood decay fungi.</title>
        <authorList>
            <person name="Riley R."/>
            <person name="Salamov A.A."/>
            <person name="Brown D.W."/>
            <person name="Nagy L.G."/>
            <person name="Floudas D."/>
            <person name="Held B.W."/>
            <person name="Levasseur A."/>
            <person name="Lombard V."/>
            <person name="Morin E."/>
            <person name="Otillar R."/>
            <person name="Lindquist E.A."/>
            <person name="Sun H."/>
            <person name="LaButti K.M."/>
            <person name="Schmutz J."/>
            <person name="Jabbour D."/>
            <person name="Luo H."/>
            <person name="Baker S.E."/>
            <person name="Pisabarro A.G."/>
            <person name="Walton J.D."/>
            <person name="Blanchette R.A."/>
            <person name="Henrissat B."/>
            <person name="Martin F."/>
            <person name="Cullen D."/>
            <person name="Hibbett D.S."/>
            <person name="Grigoriev I.V."/>
        </authorList>
    </citation>
    <scope>NUCLEOTIDE SEQUENCE [LARGE SCALE GENOMIC DNA]</scope>
    <source>
        <strain evidence="3">MUCL 33604</strain>
    </source>
</reference>
<dbReference type="Gene3D" id="1.20.1280.50">
    <property type="match status" value="1"/>
</dbReference>
<dbReference type="Proteomes" id="UP000027265">
    <property type="component" value="Unassembled WGS sequence"/>
</dbReference>
<organism evidence="2 3">
    <name type="scientific">Jaapia argillacea MUCL 33604</name>
    <dbReference type="NCBI Taxonomy" id="933084"/>
    <lineage>
        <taxon>Eukaryota</taxon>
        <taxon>Fungi</taxon>
        <taxon>Dikarya</taxon>
        <taxon>Basidiomycota</taxon>
        <taxon>Agaricomycotina</taxon>
        <taxon>Agaricomycetes</taxon>
        <taxon>Agaricomycetidae</taxon>
        <taxon>Jaapiales</taxon>
        <taxon>Jaapiaceae</taxon>
        <taxon>Jaapia</taxon>
    </lineage>
</organism>
<gene>
    <name evidence="2" type="ORF">JAAARDRAFT_176490</name>
</gene>
<dbReference type="InterPro" id="IPR032675">
    <property type="entry name" value="LRR_dom_sf"/>
</dbReference>